<evidence type="ECO:0000313" key="1">
    <source>
        <dbReference type="EMBL" id="PNP43519.1"/>
    </source>
</evidence>
<reference evidence="1 2" key="1">
    <citation type="submission" date="2017-02" db="EMBL/GenBank/DDBJ databases">
        <title>Genomes of Trichoderma spp. with biocontrol activity.</title>
        <authorList>
            <person name="Gardiner D."/>
            <person name="Kazan K."/>
            <person name="Vos C."/>
            <person name="Harvey P."/>
        </authorList>
    </citation>
    <scope>NUCLEOTIDE SEQUENCE [LARGE SCALE GENOMIC DNA]</scope>
    <source>
        <strain evidence="1 2">A5MH</strain>
    </source>
</reference>
<evidence type="ECO:0000313" key="2">
    <source>
        <dbReference type="Proteomes" id="UP000236546"/>
    </source>
</evidence>
<gene>
    <name evidence="1" type="ORF">TGAMA5MH_04491</name>
</gene>
<dbReference type="AlphaFoldDB" id="A0A2K0TDC9"/>
<accession>A0A2K0TDC9</accession>
<sequence>MTTRTVNNEFEIVLEDNTNPDDVGAEPKFKIGGANIGDGGDGTGLIDVDIGGDALIVQCDLVQAVHGFLYGDQPATLAVFQFGFVPRGNNRRFKEVEVTITFSAGDVQAITPSNTWAIFKSETEQEVSHSVSTNLEASCGPGKGSLGYTWQLKKTDKIEGHARVEGMMRTQGHGFRRGRRKNIVFWGLYENKAIKSGIPSFMQTAVLLKRDKLVEDPLGERFSAKIMISGEVDRLTNVKEKWESFTTAMSGSSFKGESILFDPKKNRGTVKDPGNLLDEELGTYKSLVTMRDWVDGNAELMLKTEADVAVSATTSMAVVGKSTLGPVDQTKLSAETATGTLSLISPTESTTAVRQPAAEDLDGHAQVHEPAPAVASIPVVESAATNEVDPSAEKSKVVKTSEGERVAEILVELREQLSTVRIEANLVRRLLQLEEKERRIMQEIMKLENLATN</sequence>
<name>A0A2K0TDC9_9HYPO</name>
<proteinExistence type="predicted"/>
<dbReference type="OrthoDB" id="4896127at2759"/>
<dbReference type="EMBL" id="MTYH01000037">
    <property type="protein sequence ID" value="PNP43519.1"/>
    <property type="molecule type" value="Genomic_DNA"/>
</dbReference>
<comment type="caution">
    <text evidence="1">The sequence shown here is derived from an EMBL/GenBank/DDBJ whole genome shotgun (WGS) entry which is preliminary data.</text>
</comment>
<protein>
    <submittedName>
        <fullName evidence="1">Uncharacterized protein</fullName>
    </submittedName>
</protein>
<organism evidence="1 2">
    <name type="scientific">Trichoderma gamsii</name>
    <dbReference type="NCBI Taxonomy" id="398673"/>
    <lineage>
        <taxon>Eukaryota</taxon>
        <taxon>Fungi</taxon>
        <taxon>Dikarya</taxon>
        <taxon>Ascomycota</taxon>
        <taxon>Pezizomycotina</taxon>
        <taxon>Sordariomycetes</taxon>
        <taxon>Hypocreomycetidae</taxon>
        <taxon>Hypocreales</taxon>
        <taxon>Hypocreaceae</taxon>
        <taxon>Trichoderma</taxon>
    </lineage>
</organism>
<dbReference type="Proteomes" id="UP000236546">
    <property type="component" value="Unassembled WGS sequence"/>
</dbReference>